<feature type="region of interest" description="Disordered" evidence="3">
    <location>
        <begin position="315"/>
        <end position="340"/>
    </location>
</feature>
<evidence type="ECO:0000259" key="5">
    <source>
        <dbReference type="PROSITE" id="PS50237"/>
    </source>
</evidence>
<keyword evidence="1 2" id="KW-0833">Ubl conjugation pathway</keyword>
<dbReference type="SUPFAM" id="SSF56204">
    <property type="entry name" value="Hect, E3 ligase catalytic domain"/>
    <property type="match status" value="1"/>
</dbReference>
<dbReference type="PANTHER" id="PTHR46654">
    <property type="entry name" value="E3 UBIQUITIN-PROTEIN LIGASE HECTD3"/>
    <property type="match status" value="1"/>
</dbReference>
<dbReference type="GO" id="GO:0004842">
    <property type="term" value="F:ubiquitin-protein transferase activity"/>
    <property type="evidence" value="ECO:0007669"/>
    <property type="project" value="InterPro"/>
</dbReference>
<protein>
    <submittedName>
        <fullName evidence="6">Uncharacterized protein</fullName>
    </submittedName>
</protein>
<feature type="compositionally biased region" description="Acidic residues" evidence="3">
    <location>
        <begin position="319"/>
        <end position="328"/>
    </location>
</feature>
<comment type="caution">
    <text evidence="6">The sequence shown here is derived from an EMBL/GenBank/DDBJ whole genome shotgun (WGS) entry which is preliminary data.</text>
</comment>
<accession>A0A818Y8T2</accession>
<dbReference type="Gene3D" id="3.30.2410.10">
    <property type="entry name" value="Hect, E3 ligase catalytic domain"/>
    <property type="match status" value="1"/>
</dbReference>
<dbReference type="InterPro" id="IPR001870">
    <property type="entry name" value="B30.2/SPRY"/>
</dbReference>
<feature type="domain" description="HECT" evidence="5">
    <location>
        <begin position="3005"/>
        <end position="3377"/>
    </location>
</feature>
<dbReference type="CDD" id="cd11709">
    <property type="entry name" value="SPRY"/>
    <property type="match status" value="1"/>
</dbReference>
<dbReference type="InterPro" id="IPR000569">
    <property type="entry name" value="HECT_dom"/>
</dbReference>
<name>A0A818Y8T2_9BILA</name>
<dbReference type="InterPro" id="IPR043136">
    <property type="entry name" value="B30.2/SPRY_sf"/>
</dbReference>
<dbReference type="SMART" id="SM00119">
    <property type="entry name" value="HECTc"/>
    <property type="match status" value="1"/>
</dbReference>
<dbReference type="Gene3D" id="3.30.2160.10">
    <property type="entry name" value="Hect, E3 ligase catalytic domain"/>
    <property type="match status" value="1"/>
</dbReference>
<dbReference type="Gene3D" id="3.90.1750.10">
    <property type="entry name" value="Hect, E3 ligase catalytic domains"/>
    <property type="match status" value="1"/>
</dbReference>
<dbReference type="PROSITE" id="PS50188">
    <property type="entry name" value="B302_SPRY"/>
    <property type="match status" value="1"/>
</dbReference>
<dbReference type="SUPFAM" id="SSF49899">
    <property type="entry name" value="Concanavalin A-like lectins/glucanases"/>
    <property type="match status" value="1"/>
</dbReference>
<evidence type="ECO:0000256" key="3">
    <source>
        <dbReference type="SAM" id="MobiDB-lite"/>
    </source>
</evidence>
<dbReference type="InterPro" id="IPR003877">
    <property type="entry name" value="SPRY_dom"/>
</dbReference>
<evidence type="ECO:0000313" key="7">
    <source>
        <dbReference type="Proteomes" id="UP000663823"/>
    </source>
</evidence>
<organism evidence="6 7">
    <name type="scientific">Rotaria sordida</name>
    <dbReference type="NCBI Taxonomy" id="392033"/>
    <lineage>
        <taxon>Eukaryota</taxon>
        <taxon>Metazoa</taxon>
        <taxon>Spiralia</taxon>
        <taxon>Gnathifera</taxon>
        <taxon>Rotifera</taxon>
        <taxon>Eurotatoria</taxon>
        <taxon>Bdelloidea</taxon>
        <taxon>Philodinida</taxon>
        <taxon>Philodinidae</taxon>
        <taxon>Rotaria</taxon>
    </lineage>
</organism>
<dbReference type="InterPro" id="IPR013320">
    <property type="entry name" value="ConA-like_dom_sf"/>
</dbReference>
<dbReference type="Gene3D" id="2.60.120.920">
    <property type="match status" value="1"/>
</dbReference>
<dbReference type="Pfam" id="PF00632">
    <property type="entry name" value="HECT"/>
    <property type="match status" value="1"/>
</dbReference>
<proteinExistence type="predicted"/>
<evidence type="ECO:0000259" key="4">
    <source>
        <dbReference type="PROSITE" id="PS50188"/>
    </source>
</evidence>
<dbReference type="InterPro" id="IPR042469">
    <property type="entry name" value="HECTD3"/>
</dbReference>
<dbReference type="Proteomes" id="UP000663823">
    <property type="component" value="Unassembled WGS sequence"/>
</dbReference>
<sequence length="3393" mass="393332">MGAQLSKINLKLIELTTTDDLTLSSDTIVSSYGKEDINLFLPIKFTTDTKTSLILSDDDCQIFNYENKLIKQIRNHLSLLTNTTEQIAINDEIDHILMKDIYELITNQYQRAMKDIQHIFNTKEELHRTIKEKLDIDKNIDEFISTVPYATTRVEEEKKIEVATTTSKQQQVDVGFQKFLGFSLQMLTSVLLILIRSAEKNDPSIINQILTLANQFCEQIPIERLSSSILSPTTHNLLWKPLQPLTNYINELYLSEDQHVSNQSIKILLSISIAKGSLKDILSILKKLIFNKDNVVYDVRGLLLQMNDCVLGTINSNEDASENEDEEEHKDKHEDGTEDDKVNSYFRQDCGNNIALSELAGKVDSSATSTDEITTVFDDRLERTLNSQGQYAHLGSTGKFYCGGTLDGPQCSCCNGICGPTNGCNCSACMLLDVQKRVLSRGWLVNSDGASTRCSQVMPTTFYCGRQVMPDDGTSDGYCGPTNGPQCTACQRLNEQQNDRYGAIWTVRDDSSATSTDETTTVFDDRLERTLNSQGQYARLGSTGKFYCDGTLDGPQCSCCNGICGPTNGCNCSACMLLDVQKRALPRGWLVNSDGASARCSQVMPTTFYCGRKVMPDDGTSDGYCGPTNRSQCEACQRLSRQRRGRYKHIWIVNSIEQYQYELINDSISFEFHSDTFKLLFQIIEELTILITDVSDTLLLHILTVCLRLCQIHLKILCSVKMNFDKYLLKSNDKVTNMIQSSTISTSNNQLDLTSFATDDQLQKWFEILLKLICTDNGKPEQATIYSQASKALINILDIQSSSFIEKLSFIHKHIMENKHPVFVKQLYKELTKNYVLLSWIEILCNDNNKEESEQILALRILYSFIDSCFKPSNEIENEQIQQRKRILKLFQQLLLMQLVPKFRLKIKSNNKSNNEILIGVASSSISSMIIKYITYILNNYIDRLTSVKDLFNSILAGLCLMTKTNEIFDFDIIQPIFTAIIQLLIEYVFQNINTEEYEKNNLHCICWLLGKMSHVMIIGSQENLLEKKYNNKLKSILFAGGCEKTIIENNKYLLDSIKSPLANYSQFQWSNDMEQSSFDNEFLMSIYNNINQGAQLISKMKIYIKDKQRFLQKSIEQQVNDAFAAVFAVYIKYYRRINLAKFELLRIDNDKPHDKLISIYEYANYVQTLFATTKAQGGDCNELYKQIKTNALFLLSSIQESNLIPIINEDSQQPSTPLTPTTTPIEHKTRPFFNRQISRWTTARRILQLLRNTMKACIRFKKLMIAKREAIKQKFDNESILNRAIDSYIYGDSYKTITSEEKQLEFDELIQCMLQQYKRAMIRINMYRFIQIFIEKLLNIEDQNRALTILSLYLSCLKNQNLEWSYLENIEASTCNLKEEIGNSYYSIIKTILFHALRSTTFESKFLWQNMFNLLNLSYESFDIEYLYRDQFVQTLFTSFVSYNEKSNYNVEFYRKLIGYNWFRLFVLKFCEVIQLAEQTSVVNRRLIKQQKFIFNTLILNELKALIQTISIDTENETSCSSNFAKNSLDNLAIGWFIKIATTSQNDTSIISNDLSSKFDIELCIKQWLTFLLRLVYSYEHVQSICATIDYIEKLLYIYRNYQNGVTGLLSLKILRYLIPKHTKYTSRNVIETFFKEILSCIGNSFTSQQPPLYIITELIYFYRTVMSMKSSWQMMATKLIFDTIISSQNKINLELFKTDDKNQMNCLIASLCILGGYIQPYCLASIVKVYNDEDNNEFQLALIIETNMNTNDSDLPDGLSYVIQYLETNKIETVTIDKLQIEIDVPPPNLLLLPNINETNIAIHSLFDALAYFIQIDTLKKEPVLLLQLQRHSMAVLCHILNDKTLIDMFMQKPYASIIIKLSISDSMSENYRQLSDLQLMNKQHLEQYCLSLDTYLRLNEIVHYDNGNSNELLHDMIVVNSKHKSSAYIWNHDQINRNQLIVNALSTSVFKYNGWKPYASEIEIESFKSGRIGSNELRIVPMPLDTSDSRVFEECGNNHKFKGRISPSLENTKTSFPTYIIDDVRVSEGKWYYCVKILVSDVFQIGWGTNRFTPVPNNGRGIGDDKYSWSYDGSRGVIFNDGEFRFTSDDIRWKEDDVCGCGIEIDGENICIKYWLNGKYLGKAFEHQSNITSTTTKCNMLPNGRQGTIYFPGVSLRSYSRSRCELIFSPEDMTKCPLPKGYKPLLLPKVINIENSIVAYPYSAYLIDDHVENNFHIDRRKTSTTFLRDFVNEHHLETTFTIDDHQLVLPENSTGLSLSINNDDTSSLTISFDFKILKSFENDTTTKTLNIFIITLETTEIFSVQTSISKIDEEIRTVIIFDPTQGQMIIYFNNECRKFHVTFETAKMTKFNFNIIPYVTIGIKNLGIWKYALSEEHIQRLFTYGLFYVAVDYQQLKEYRKQANTITFNKNQQQFLNELLIPFDESFEENIWEIKKKQVDVDESKYFKTIAGTDESVVQLFGNKTYLVLDKSADLWYEYTLILDICIPNWPMNNEQLTLLTLNTKSEIYITHNGKIVLSSNGIQNKSDSTLNLNEYFRLHMSFEKKFVKIYVNGLLKLNVNVDKDQFIIKAKRIDLFREMDLIKNTTSDDRLRIECKSITFLNSSLVDAGNCEEMKSTKYSLETLIVPPFSIVVLNLIAIGYKEAWIKFVMKQYNTSNIQLIDTIIREKKEEFLKNDVQNRQKRYFNIFSRLNPSIDREKLEELLMFSKFDTDEQVTNAYELVLFQWHDLQTSKSLFKTYETKENLANSNETENLFSNKKWYYQIVRDSDVNEDLDEWIQDKIKMVEIEDLTCQLFDLTKSEQELSTMISIVGGQRKKIKKSIQYSQQQISKQKYMTFRIACEHELMMIYARCTIFNMLKVWSNHSLNKFPWEIFGDYGFITTLLQLMDYHYMYTSTHRDENFDIITACIITRAKLFYRLSMLIEKVVSLLNFTLSPGQSILTDKFRAHKTYLLYSTKLQWFEQCLQKTGATSLQHIPSINFDAIKASNVDDKDEGTMFHQAYDQLHKNAQIIFRREEEQLWLAQYIGMHSTDQGGPYRDSITRICSDICSTRLSLFILCPNGRTQSGLNRDRWIPNVFPPNKSIPTKIKEQYRFIGQLMGMAIRQKHYLDLKFPILIWKQLVQEQITMEDIEAIDIQSFTIINEMAKIVNRNQSTDTENDINYLLNSIMSELHFDIVSSAGQTYELVPGGAEIPITSNNLKQYCTYYCTYRLNEFYRQIEFIRQGLYSIVPSYYLSLFTASNLEEAVCGKGQIDIELLKRNTIYRYENENKPHIQRFWKVLSELFDEDQKKLFLIFVWGRNILPSTDEEFTSKFIINPYYTINEEVDKVLPRSHTCFFSIDLPEYSTTEIMYERLNYAITHCSSIDGDGNMVETVDLRDFVSDDEILTM</sequence>
<feature type="domain" description="B30.2/SPRY" evidence="4">
    <location>
        <begin position="1962"/>
        <end position="2176"/>
    </location>
</feature>
<dbReference type="EMBL" id="CAJOAX010001847">
    <property type="protein sequence ID" value="CAF3750406.1"/>
    <property type="molecule type" value="Genomic_DNA"/>
</dbReference>
<reference evidence="6" key="1">
    <citation type="submission" date="2021-02" db="EMBL/GenBank/DDBJ databases">
        <authorList>
            <person name="Nowell W R."/>
        </authorList>
    </citation>
    <scope>NUCLEOTIDE SEQUENCE</scope>
</reference>
<dbReference type="InterPro" id="IPR035983">
    <property type="entry name" value="Hect_E3_ubiquitin_ligase"/>
</dbReference>
<dbReference type="PANTHER" id="PTHR46654:SF1">
    <property type="entry name" value="E3 UBIQUITIN-PROTEIN LIGASE HECTD3"/>
    <property type="match status" value="1"/>
</dbReference>
<dbReference type="PROSITE" id="PS50237">
    <property type="entry name" value="HECT"/>
    <property type="match status" value="1"/>
</dbReference>
<gene>
    <name evidence="6" type="ORF">OTI717_LOCUS15547</name>
</gene>
<dbReference type="Pfam" id="PF00622">
    <property type="entry name" value="SPRY"/>
    <property type="match status" value="1"/>
</dbReference>
<feature type="active site" description="Glycyl thioester intermediate" evidence="2">
    <location>
        <position position="3340"/>
    </location>
</feature>
<evidence type="ECO:0000256" key="2">
    <source>
        <dbReference type="PROSITE-ProRule" id="PRU00104"/>
    </source>
</evidence>
<evidence type="ECO:0000313" key="6">
    <source>
        <dbReference type="EMBL" id="CAF3750406.1"/>
    </source>
</evidence>
<evidence type="ECO:0000256" key="1">
    <source>
        <dbReference type="ARBA" id="ARBA00022786"/>
    </source>
</evidence>
<feature type="compositionally biased region" description="Basic and acidic residues" evidence="3">
    <location>
        <begin position="329"/>
        <end position="340"/>
    </location>
</feature>